<accession>A0ABN7X6M5</accession>
<dbReference type="EMBL" id="CAJVQB010095845">
    <property type="protein sequence ID" value="CAG8849354.1"/>
    <property type="molecule type" value="Genomic_DNA"/>
</dbReference>
<evidence type="ECO:0000313" key="2">
    <source>
        <dbReference type="Proteomes" id="UP000789901"/>
    </source>
</evidence>
<name>A0ABN7X6M5_GIGMA</name>
<organism evidence="1 2">
    <name type="scientific">Gigaspora margarita</name>
    <dbReference type="NCBI Taxonomy" id="4874"/>
    <lineage>
        <taxon>Eukaryota</taxon>
        <taxon>Fungi</taxon>
        <taxon>Fungi incertae sedis</taxon>
        <taxon>Mucoromycota</taxon>
        <taxon>Glomeromycotina</taxon>
        <taxon>Glomeromycetes</taxon>
        <taxon>Diversisporales</taxon>
        <taxon>Gigasporaceae</taxon>
        <taxon>Gigaspora</taxon>
    </lineage>
</organism>
<reference evidence="1 2" key="1">
    <citation type="submission" date="2021-06" db="EMBL/GenBank/DDBJ databases">
        <authorList>
            <person name="Kallberg Y."/>
            <person name="Tangrot J."/>
            <person name="Rosling A."/>
        </authorList>
    </citation>
    <scope>NUCLEOTIDE SEQUENCE [LARGE SCALE GENOMIC DNA]</scope>
    <source>
        <strain evidence="1 2">120-4 pot B 10/14</strain>
    </source>
</reference>
<comment type="caution">
    <text evidence="1">The sequence shown here is derived from an EMBL/GenBank/DDBJ whole genome shotgun (WGS) entry which is preliminary data.</text>
</comment>
<protein>
    <submittedName>
        <fullName evidence="1">191_t:CDS:1</fullName>
    </submittedName>
</protein>
<gene>
    <name evidence="1" type="ORF">GMARGA_LOCUS39668</name>
</gene>
<feature type="non-terminal residue" evidence="1">
    <location>
        <position position="1"/>
    </location>
</feature>
<dbReference type="Proteomes" id="UP000789901">
    <property type="component" value="Unassembled WGS sequence"/>
</dbReference>
<sequence length="70" mass="8156">RVNSSQKSYVPSTEELNQILRIVVKKVGYNYDIEAIIDKSLLEREMQEFLVGVRQLKNGKEYSLFSSKMD</sequence>
<keyword evidence="2" id="KW-1185">Reference proteome</keyword>
<evidence type="ECO:0000313" key="1">
    <source>
        <dbReference type="EMBL" id="CAG8849354.1"/>
    </source>
</evidence>
<proteinExistence type="predicted"/>